<dbReference type="InterPro" id="IPR000668">
    <property type="entry name" value="Peptidase_C1A_C"/>
</dbReference>
<reference evidence="3" key="1">
    <citation type="submission" date="2022-10" db="EMBL/GenBank/DDBJ databases">
        <title>The WGS of Solirubrobacter sp. CPCC 204708.</title>
        <authorList>
            <person name="Jiang Z."/>
        </authorList>
    </citation>
    <scope>NUCLEOTIDE SEQUENCE</scope>
    <source>
        <strain evidence="3">CPCC 204708</strain>
    </source>
</reference>
<name>A0ABT4RVE2_9ACTN</name>
<evidence type="ECO:0000313" key="3">
    <source>
        <dbReference type="EMBL" id="MDA0142318.1"/>
    </source>
</evidence>
<accession>A0ABT4RVE2</accession>
<dbReference type="InterPro" id="IPR038765">
    <property type="entry name" value="Papain-like_cys_pep_sf"/>
</dbReference>
<feature type="domain" description="Peptidase C1A papain C-terminal" evidence="2">
    <location>
        <begin position="68"/>
        <end position="289"/>
    </location>
</feature>
<dbReference type="PANTHER" id="PTHR12411">
    <property type="entry name" value="CYSTEINE PROTEASE FAMILY C1-RELATED"/>
    <property type="match status" value="1"/>
</dbReference>
<dbReference type="GO" id="GO:0006508">
    <property type="term" value="P:proteolysis"/>
    <property type="evidence" value="ECO:0007669"/>
    <property type="project" value="UniProtKB-KW"/>
</dbReference>
<dbReference type="RefSeq" id="WP_202953556.1">
    <property type="nucleotide sequence ID" value="NZ_JAPCID010000083.1"/>
</dbReference>
<proteinExistence type="inferred from homology"/>
<dbReference type="PROSITE" id="PS00639">
    <property type="entry name" value="THIOL_PROTEASE_HIS"/>
    <property type="match status" value="1"/>
</dbReference>
<keyword evidence="3" id="KW-0645">Protease</keyword>
<dbReference type="Gene3D" id="3.90.70.10">
    <property type="entry name" value="Cysteine proteinases"/>
    <property type="match status" value="1"/>
</dbReference>
<comment type="similarity">
    <text evidence="1">Belongs to the peptidase C1 family.</text>
</comment>
<evidence type="ECO:0000259" key="2">
    <source>
        <dbReference type="SMART" id="SM00645"/>
    </source>
</evidence>
<dbReference type="EMBL" id="JAPCID010000083">
    <property type="protein sequence ID" value="MDA0142318.1"/>
    <property type="molecule type" value="Genomic_DNA"/>
</dbReference>
<organism evidence="3 4">
    <name type="scientific">Solirubrobacter deserti</name>
    <dbReference type="NCBI Taxonomy" id="2282478"/>
    <lineage>
        <taxon>Bacteria</taxon>
        <taxon>Bacillati</taxon>
        <taxon>Actinomycetota</taxon>
        <taxon>Thermoleophilia</taxon>
        <taxon>Solirubrobacterales</taxon>
        <taxon>Solirubrobacteraceae</taxon>
        <taxon>Solirubrobacter</taxon>
    </lineage>
</organism>
<protein>
    <submittedName>
        <fullName evidence="3">Cysteine protease</fullName>
    </submittedName>
</protein>
<dbReference type="InterPro" id="IPR013128">
    <property type="entry name" value="Peptidase_C1A"/>
</dbReference>
<dbReference type="Pfam" id="PF00112">
    <property type="entry name" value="Peptidase_C1"/>
    <property type="match status" value="1"/>
</dbReference>
<dbReference type="SUPFAM" id="SSF54001">
    <property type="entry name" value="Cysteine proteinases"/>
    <property type="match status" value="1"/>
</dbReference>
<sequence>MTDAEIEFEAEFHGASEPHGFALSLPGVPGRKGLGWLRDHPSPRDYTVEHEKVAPLLARTAVPEGVAPPAKVDLREWCSGVEDQGEIGSCTAHAGVGMIEYYQRKAYGRHINASRSFLYKTTRKLGGFTGDSGAFLRTTMGAMALFGVVPEKYWPYRIEAFDKEPTAFCYAFAQSFQSIVYYRLDPPDATRADVLGAIKSHLASQMPAMFGFSVFESIHDGNTGEIPYPTDREELVGGHAVMAVGYDDEKRVKRRGSAKETKGAFLIRNSWGTSWGEKGYGWLPYAYVREHLADDWWVLQQQEWVDTGQFRT</sequence>
<dbReference type="GO" id="GO:0008233">
    <property type="term" value="F:peptidase activity"/>
    <property type="evidence" value="ECO:0007669"/>
    <property type="project" value="UniProtKB-KW"/>
</dbReference>
<comment type="caution">
    <text evidence="3">The sequence shown here is derived from an EMBL/GenBank/DDBJ whole genome shotgun (WGS) entry which is preliminary data.</text>
</comment>
<keyword evidence="3" id="KW-0378">Hydrolase</keyword>
<keyword evidence="4" id="KW-1185">Reference proteome</keyword>
<dbReference type="Proteomes" id="UP001147700">
    <property type="component" value="Unassembled WGS sequence"/>
</dbReference>
<dbReference type="CDD" id="cd02619">
    <property type="entry name" value="Peptidase_C1"/>
    <property type="match status" value="1"/>
</dbReference>
<evidence type="ECO:0000313" key="4">
    <source>
        <dbReference type="Proteomes" id="UP001147700"/>
    </source>
</evidence>
<evidence type="ECO:0000256" key="1">
    <source>
        <dbReference type="ARBA" id="ARBA00008455"/>
    </source>
</evidence>
<dbReference type="InterPro" id="IPR025660">
    <property type="entry name" value="Pept_his_AS"/>
</dbReference>
<gene>
    <name evidence="3" type="ORF">OJ962_32845</name>
</gene>
<dbReference type="SMART" id="SM00645">
    <property type="entry name" value="Pept_C1"/>
    <property type="match status" value="1"/>
</dbReference>